<protein>
    <recommendedName>
        <fullName evidence="2">FHA domain-containing protein</fullName>
    </recommendedName>
</protein>
<feature type="region of interest" description="Disordered" evidence="1">
    <location>
        <begin position="210"/>
        <end position="230"/>
    </location>
</feature>
<dbReference type="AlphaFoldDB" id="D3B0E5"/>
<organism evidence="3 4">
    <name type="scientific">Heterostelium pallidum (strain ATCC 26659 / Pp 5 / PN500)</name>
    <name type="common">Cellular slime mold</name>
    <name type="synonym">Polysphondylium pallidum</name>
    <dbReference type="NCBI Taxonomy" id="670386"/>
    <lineage>
        <taxon>Eukaryota</taxon>
        <taxon>Amoebozoa</taxon>
        <taxon>Evosea</taxon>
        <taxon>Eumycetozoa</taxon>
        <taxon>Dictyostelia</taxon>
        <taxon>Acytosteliales</taxon>
        <taxon>Acytosteliaceae</taxon>
        <taxon>Heterostelium</taxon>
    </lineage>
</organism>
<dbReference type="InterPro" id="IPR000253">
    <property type="entry name" value="FHA_dom"/>
</dbReference>
<sequence length="431" mass="48710">MSLEQSTQELILFGQLSSSQSQTQQPSSSPPKEVIPPSSIVKTTRKRNDSIITTATTTTTTTRVETVSTPTIDLDCPFWASEPMSSRNDHLKFYKGGERSSTFTIPLDDLKYIILGRSTTLCDYALTHPTISRKHAMLAHDSDGRLNIVDLNSSHGTFIDQVRIESSIPHLLKHGQKIYFGGDQSFMIVSNNNMNRYVAESLLLKKMDLSKKRSESPSPPDKQFEEEEESLRDEITKFYGHLNKTLHLDDTTDFESIQATIKKLTPTSSPSKKHSGAKRKNCLESYDKNVRFSSLVSKFVYSEEDQVTDQYPIVQSYDSLNDYLNNQQNQQKQHQQPNQQQSPQQPNIIRLTPPKPLLFSDEDCDNINATTTTTTTTNINSNNNPFSSTTHSDSHYLISFEHLLQPASPTSTIREFWVNGDVDDVDDVDDD</sequence>
<dbReference type="InterPro" id="IPR008984">
    <property type="entry name" value="SMAD_FHA_dom_sf"/>
</dbReference>
<dbReference type="InParanoid" id="D3B0E5"/>
<feature type="compositionally biased region" description="Low complexity" evidence="1">
    <location>
        <begin position="17"/>
        <end position="31"/>
    </location>
</feature>
<evidence type="ECO:0000313" key="3">
    <source>
        <dbReference type="EMBL" id="EFA84769.1"/>
    </source>
</evidence>
<evidence type="ECO:0000313" key="4">
    <source>
        <dbReference type="Proteomes" id="UP000001396"/>
    </source>
</evidence>
<feature type="domain" description="FHA" evidence="2">
    <location>
        <begin position="113"/>
        <end position="164"/>
    </location>
</feature>
<dbReference type="SMART" id="SM00240">
    <property type="entry name" value="FHA"/>
    <property type="match status" value="1"/>
</dbReference>
<comment type="caution">
    <text evidence="3">The sequence shown here is derived from an EMBL/GenBank/DDBJ whole genome shotgun (WGS) entry which is preliminary data.</text>
</comment>
<dbReference type="PROSITE" id="PS50006">
    <property type="entry name" value="FHA_DOMAIN"/>
    <property type="match status" value="1"/>
</dbReference>
<accession>D3B0E5</accession>
<dbReference type="EMBL" id="ADBJ01000008">
    <property type="protein sequence ID" value="EFA84769.1"/>
    <property type="molecule type" value="Genomic_DNA"/>
</dbReference>
<dbReference type="Pfam" id="PF00498">
    <property type="entry name" value="FHA"/>
    <property type="match status" value="1"/>
</dbReference>
<name>D3B0E5_HETP5</name>
<evidence type="ECO:0000256" key="1">
    <source>
        <dbReference type="SAM" id="MobiDB-lite"/>
    </source>
</evidence>
<dbReference type="SUPFAM" id="SSF49879">
    <property type="entry name" value="SMAD/FHA domain"/>
    <property type="match status" value="1"/>
</dbReference>
<dbReference type="PANTHER" id="PTHR23308">
    <property type="entry name" value="NUCLEAR INHIBITOR OF PROTEIN PHOSPHATASE-1"/>
    <property type="match status" value="1"/>
</dbReference>
<gene>
    <name evidence="3" type="ORF">PPL_01761</name>
</gene>
<dbReference type="STRING" id="670386.D3B0E5"/>
<dbReference type="RefSeq" id="XP_020436881.1">
    <property type="nucleotide sequence ID" value="XM_020572764.1"/>
</dbReference>
<feature type="region of interest" description="Disordered" evidence="1">
    <location>
        <begin position="1"/>
        <end position="37"/>
    </location>
</feature>
<reference evidence="3 4" key="1">
    <citation type="journal article" date="2011" name="Genome Res.">
        <title>Phylogeny-wide analysis of social amoeba genomes highlights ancient origins for complex intercellular communication.</title>
        <authorList>
            <person name="Heidel A.J."/>
            <person name="Lawal H.M."/>
            <person name="Felder M."/>
            <person name="Schilde C."/>
            <person name="Helps N.R."/>
            <person name="Tunggal B."/>
            <person name="Rivero F."/>
            <person name="John U."/>
            <person name="Schleicher M."/>
            <person name="Eichinger L."/>
            <person name="Platzer M."/>
            <person name="Noegel A.A."/>
            <person name="Schaap P."/>
            <person name="Gloeckner G."/>
        </authorList>
    </citation>
    <scope>NUCLEOTIDE SEQUENCE [LARGE SCALE GENOMIC DNA]</scope>
    <source>
        <strain evidence="4">ATCC 26659 / Pp 5 / PN500</strain>
    </source>
</reference>
<proteinExistence type="predicted"/>
<evidence type="ECO:0000259" key="2">
    <source>
        <dbReference type="PROSITE" id="PS50006"/>
    </source>
</evidence>
<dbReference type="Proteomes" id="UP000001396">
    <property type="component" value="Unassembled WGS sequence"/>
</dbReference>
<dbReference type="Gene3D" id="2.60.200.20">
    <property type="match status" value="1"/>
</dbReference>
<dbReference type="InterPro" id="IPR050923">
    <property type="entry name" value="Cell_Proc_Reg/RNA_Proc"/>
</dbReference>
<feature type="region of interest" description="Disordered" evidence="1">
    <location>
        <begin position="327"/>
        <end position="355"/>
    </location>
</feature>
<feature type="compositionally biased region" description="Low complexity" evidence="1">
    <location>
        <begin position="327"/>
        <end position="347"/>
    </location>
</feature>
<keyword evidence="4" id="KW-1185">Reference proteome</keyword>
<dbReference type="GeneID" id="31357289"/>